<protein>
    <recommendedName>
        <fullName evidence="2">NusG-like N-terminal domain-containing protein</fullName>
    </recommendedName>
</protein>
<dbReference type="GO" id="GO:0006354">
    <property type="term" value="P:DNA-templated transcription elongation"/>
    <property type="evidence" value="ECO:0007669"/>
    <property type="project" value="InterPro"/>
</dbReference>
<evidence type="ECO:0000256" key="1">
    <source>
        <dbReference type="ARBA" id="ARBA00023163"/>
    </source>
</evidence>
<dbReference type="Gene3D" id="3.30.70.940">
    <property type="entry name" value="NusG, N-terminal domain"/>
    <property type="match status" value="1"/>
</dbReference>
<dbReference type="SUPFAM" id="SSF82679">
    <property type="entry name" value="N-utilization substance G protein NusG, N-terminal domain"/>
    <property type="match status" value="1"/>
</dbReference>
<comment type="caution">
    <text evidence="3">The sequence shown here is derived from an EMBL/GenBank/DDBJ whole genome shotgun (WGS) entry which is preliminary data.</text>
</comment>
<feature type="domain" description="NusG-like N-terminal" evidence="2">
    <location>
        <begin position="1"/>
        <end position="97"/>
    </location>
</feature>
<dbReference type="AlphaFoldDB" id="A0AAP2XQK2"/>
<name>A0AAP2XQK2_9FIRM</name>
<evidence type="ECO:0000259" key="2">
    <source>
        <dbReference type="Pfam" id="PF02357"/>
    </source>
</evidence>
<keyword evidence="1" id="KW-0804">Transcription</keyword>
<proteinExistence type="predicted"/>
<dbReference type="CDD" id="cd08000">
    <property type="entry name" value="NGN"/>
    <property type="match status" value="1"/>
</dbReference>
<accession>A0AAP2XQK2</accession>
<dbReference type="InterPro" id="IPR006645">
    <property type="entry name" value="NGN-like_dom"/>
</dbReference>
<organism evidence="3 4">
    <name type="scientific">Faecalibacillus intestinalis</name>
    <dbReference type="NCBI Taxonomy" id="1982626"/>
    <lineage>
        <taxon>Bacteria</taxon>
        <taxon>Bacillati</taxon>
        <taxon>Bacillota</taxon>
        <taxon>Erysipelotrichia</taxon>
        <taxon>Erysipelotrichales</taxon>
        <taxon>Coprobacillaceae</taxon>
        <taxon>Faecalibacillus</taxon>
    </lineage>
</organism>
<sequence>MNYYVLFCQSLKIEKLYHTFNLKKDTEAFIPRMERYIRSKDKIVIQNMFPGYLFIKTKMNQTEFDTLLLLMKEERDGVIRELKKEEVSALTKEEIKLLDILLNKQYLLVMSKGYKVNGRTKIIEGPLKKLEEHIVAVDKKSHEAVLNIEFLNKKLKAGIEMQNKEV</sequence>
<dbReference type="RefSeq" id="WP_117347242.1">
    <property type="nucleotide sequence ID" value="NZ_JAJDKX010000030.1"/>
</dbReference>
<dbReference type="InterPro" id="IPR036735">
    <property type="entry name" value="NGN_dom_sf"/>
</dbReference>
<gene>
    <name evidence="3" type="ORF">NE542_14745</name>
</gene>
<dbReference type="Pfam" id="PF02357">
    <property type="entry name" value="NusG"/>
    <property type="match status" value="1"/>
</dbReference>
<dbReference type="Proteomes" id="UP001204814">
    <property type="component" value="Unassembled WGS sequence"/>
</dbReference>
<dbReference type="EMBL" id="JANGBO010000026">
    <property type="protein sequence ID" value="MCQ5063076.1"/>
    <property type="molecule type" value="Genomic_DNA"/>
</dbReference>
<evidence type="ECO:0000313" key="4">
    <source>
        <dbReference type="Proteomes" id="UP001204814"/>
    </source>
</evidence>
<evidence type="ECO:0000313" key="3">
    <source>
        <dbReference type="EMBL" id="MCQ5063076.1"/>
    </source>
</evidence>
<reference evidence="3" key="1">
    <citation type="submission" date="2022-06" db="EMBL/GenBank/DDBJ databases">
        <title>Isolation of gut microbiota from human fecal samples.</title>
        <authorList>
            <person name="Pamer E.G."/>
            <person name="Barat B."/>
            <person name="Waligurski E."/>
            <person name="Medina S."/>
            <person name="Paddock L."/>
            <person name="Mostad J."/>
        </authorList>
    </citation>
    <scope>NUCLEOTIDE SEQUENCE</scope>
    <source>
        <strain evidence="3">DFI.6.24</strain>
    </source>
</reference>